<dbReference type="EMBL" id="KV419402">
    <property type="protein sequence ID" value="KZS95289.1"/>
    <property type="molecule type" value="Genomic_DNA"/>
</dbReference>
<gene>
    <name evidence="3" type="ORF">SISNIDRAFT_484150</name>
</gene>
<feature type="compositionally biased region" description="Acidic residues" evidence="2">
    <location>
        <begin position="280"/>
        <end position="293"/>
    </location>
</feature>
<name>A0A164WRG2_9AGAM</name>
<evidence type="ECO:0000313" key="3">
    <source>
        <dbReference type="EMBL" id="KZS95289.1"/>
    </source>
</evidence>
<feature type="region of interest" description="Disordered" evidence="2">
    <location>
        <begin position="89"/>
        <end position="163"/>
    </location>
</feature>
<evidence type="ECO:0000313" key="4">
    <source>
        <dbReference type="Proteomes" id="UP000076722"/>
    </source>
</evidence>
<evidence type="ECO:0000256" key="1">
    <source>
        <dbReference type="SAM" id="Coils"/>
    </source>
</evidence>
<feature type="region of interest" description="Disordered" evidence="2">
    <location>
        <begin position="270"/>
        <end position="293"/>
    </location>
</feature>
<reference evidence="3 4" key="1">
    <citation type="journal article" date="2016" name="Mol. Biol. Evol.">
        <title>Comparative Genomics of Early-Diverging Mushroom-Forming Fungi Provides Insights into the Origins of Lignocellulose Decay Capabilities.</title>
        <authorList>
            <person name="Nagy L.G."/>
            <person name="Riley R."/>
            <person name="Tritt A."/>
            <person name="Adam C."/>
            <person name="Daum C."/>
            <person name="Floudas D."/>
            <person name="Sun H."/>
            <person name="Yadav J.S."/>
            <person name="Pangilinan J."/>
            <person name="Larsson K.H."/>
            <person name="Matsuura K."/>
            <person name="Barry K."/>
            <person name="Labutti K."/>
            <person name="Kuo R."/>
            <person name="Ohm R.A."/>
            <person name="Bhattacharya S.S."/>
            <person name="Shirouzu T."/>
            <person name="Yoshinaga Y."/>
            <person name="Martin F.M."/>
            <person name="Grigoriev I.V."/>
            <person name="Hibbett D.S."/>
        </authorList>
    </citation>
    <scope>NUCLEOTIDE SEQUENCE [LARGE SCALE GENOMIC DNA]</scope>
    <source>
        <strain evidence="3 4">HHB9708</strain>
    </source>
</reference>
<proteinExistence type="predicted"/>
<evidence type="ECO:0000256" key="2">
    <source>
        <dbReference type="SAM" id="MobiDB-lite"/>
    </source>
</evidence>
<sequence length="293" mass="31882">MAPKLFERNRTFTASQGLFEPPGRAQLQASTISQGHRLAQGNFGFPGRNRSINQGSLHANGVLPRVSQNTSVSASGNATGTGFESVTSAVVHTGSDPPDQGAQTDHTNHNFQVSHCDTSAGRGYPEGPHNYYASGTAPGIARPKKDRRRQTQHERNTKKKREKAYDRVRSALEGVGAKVPPYLPDTLSCVADTILSFSAKIQELEANSQDFQATNQELEAKIQDLQARMRKSAALLGDAIGYMSTQTTSGTFQINHLLEAYRLIVTSDDKVDSSSKADSNNDDGIECDDEDRW</sequence>
<protein>
    <submittedName>
        <fullName evidence="3">Uncharacterized protein</fullName>
    </submittedName>
</protein>
<accession>A0A164WRG2</accession>
<organism evidence="3 4">
    <name type="scientific">Sistotremastrum niveocremeum HHB9708</name>
    <dbReference type="NCBI Taxonomy" id="1314777"/>
    <lineage>
        <taxon>Eukaryota</taxon>
        <taxon>Fungi</taxon>
        <taxon>Dikarya</taxon>
        <taxon>Basidiomycota</taxon>
        <taxon>Agaricomycotina</taxon>
        <taxon>Agaricomycetes</taxon>
        <taxon>Sistotremastrales</taxon>
        <taxon>Sistotremastraceae</taxon>
        <taxon>Sertulicium</taxon>
        <taxon>Sertulicium niveocremeum</taxon>
    </lineage>
</organism>
<dbReference type="AlphaFoldDB" id="A0A164WRG2"/>
<keyword evidence="1" id="KW-0175">Coiled coil</keyword>
<dbReference type="Proteomes" id="UP000076722">
    <property type="component" value="Unassembled WGS sequence"/>
</dbReference>
<feature type="coiled-coil region" evidence="1">
    <location>
        <begin position="201"/>
        <end position="235"/>
    </location>
</feature>
<feature type="compositionally biased region" description="Polar residues" evidence="2">
    <location>
        <begin position="101"/>
        <end position="117"/>
    </location>
</feature>
<keyword evidence="4" id="KW-1185">Reference proteome</keyword>